<name>A0A5C8P8K1_9HYPH</name>
<reference evidence="2 3" key="1">
    <citation type="submission" date="2019-06" db="EMBL/GenBank/DDBJ databases">
        <title>New taxonomy in bacterial strain CC-CFT640, isolated from vineyard.</title>
        <authorList>
            <person name="Lin S.-Y."/>
            <person name="Tsai C.-F."/>
            <person name="Young C.-C."/>
        </authorList>
    </citation>
    <scope>NUCLEOTIDE SEQUENCE [LARGE SCALE GENOMIC DNA]</scope>
    <source>
        <strain evidence="2 3">CC-CFT640</strain>
    </source>
</reference>
<feature type="signal peptide" evidence="1">
    <location>
        <begin position="1"/>
        <end position="23"/>
    </location>
</feature>
<evidence type="ECO:0000313" key="3">
    <source>
        <dbReference type="Proteomes" id="UP000321638"/>
    </source>
</evidence>
<dbReference type="Proteomes" id="UP000321638">
    <property type="component" value="Unassembled WGS sequence"/>
</dbReference>
<dbReference type="AlphaFoldDB" id="A0A5C8P8K1"/>
<keyword evidence="1" id="KW-0732">Signal</keyword>
<comment type="caution">
    <text evidence="2">The sequence shown here is derived from an EMBL/GenBank/DDBJ whole genome shotgun (WGS) entry which is preliminary data.</text>
</comment>
<dbReference type="EMBL" id="VDUZ01000065">
    <property type="protein sequence ID" value="TXL70132.1"/>
    <property type="molecule type" value="Genomic_DNA"/>
</dbReference>
<protein>
    <recommendedName>
        <fullName evidence="4">DUF2846 domain-containing protein</fullName>
    </recommendedName>
</protein>
<evidence type="ECO:0008006" key="4">
    <source>
        <dbReference type="Google" id="ProtNLM"/>
    </source>
</evidence>
<dbReference type="PROSITE" id="PS51257">
    <property type="entry name" value="PROKAR_LIPOPROTEIN"/>
    <property type="match status" value="1"/>
</dbReference>
<accession>A0A5C8P8K1</accession>
<evidence type="ECO:0000313" key="2">
    <source>
        <dbReference type="EMBL" id="TXL70132.1"/>
    </source>
</evidence>
<sequence>MFKTGAVVLASIVLAACAPTAPATTAMDVDAKRFETAPGTGAVYVLRGSDSAFLTGLELKLDGAPLAWLGRRDYVRIDSPPGRRRITCGEGDTLYLADVAAGQTLFVEAIIQVGWMTPRCSLVPLDDLNGRERVMMGTRVATPG</sequence>
<dbReference type="RefSeq" id="WP_147851856.1">
    <property type="nucleotide sequence ID" value="NZ_VDUZ01000065.1"/>
</dbReference>
<organism evidence="2 3">
    <name type="scientific">Vineibacter terrae</name>
    <dbReference type="NCBI Taxonomy" id="2586908"/>
    <lineage>
        <taxon>Bacteria</taxon>
        <taxon>Pseudomonadati</taxon>
        <taxon>Pseudomonadota</taxon>
        <taxon>Alphaproteobacteria</taxon>
        <taxon>Hyphomicrobiales</taxon>
        <taxon>Vineibacter</taxon>
    </lineage>
</organism>
<proteinExistence type="predicted"/>
<keyword evidence="3" id="KW-1185">Reference proteome</keyword>
<feature type="chain" id="PRO_5022888299" description="DUF2846 domain-containing protein" evidence="1">
    <location>
        <begin position="24"/>
        <end position="144"/>
    </location>
</feature>
<evidence type="ECO:0000256" key="1">
    <source>
        <dbReference type="SAM" id="SignalP"/>
    </source>
</evidence>
<gene>
    <name evidence="2" type="ORF">FHP25_36020</name>
</gene>